<feature type="transmembrane region" description="Helical" evidence="2">
    <location>
        <begin position="149"/>
        <end position="172"/>
    </location>
</feature>
<feature type="compositionally biased region" description="Basic and acidic residues" evidence="1">
    <location>
        <begin position="365"/>
        <end position="382"/>
    </location>
</feature>
<feature type="transmembrane region" description="Helical" evidence="2">
    <location>
        <begin position="119"/>
        <end position="137"/>
    </location>
</feature>
<feature type="transmembrane region" description="Helical" evidence="2">
    <location>
        <begin position="192"/>
        <end position="215"/>
    </location>
</feature>
<accession>A0A8H4QHQ3</accession>
<gene>
    <name evidence="3" type="ORF">D9613_006986</name>
</gene>
<keyword evidence="2" id="KW-0812">Transmembrane</keyword>
<protein>
    <submittedName>
        <fullName evidence="3">Uncharacterized protein</fullName>
    </submittedName>
</protein>
<reference evidence="3 4" key="1">
    <citation type="submission" date="2019-12" db="EMBL/GenBank/DDBJ databases">
        <authorList>
            <person name="Floudas D."/>
            <person name="Bentzer J."/>
            <person name="Ahren D."/>
            <person name="Johansson T."/>
            <person name="Persson P."/>
            <person name="Tunlid A."/>
        </authorList>
    </citation>
    <scope>NUCLEOTIDE SEQUENCE [LARGE SCALE GENOMIC DNA]</scope>
    <source>
        <strain evidence="3 4">CBS 102.39</strain>
    </source>
</reference>
<feature type="compositionally biased region" description="Polar residues" evidence="1">
    <location>
        <begin position="346"/>
        <end position="358"/>
    </location>
</feature>
<keyword evidence="4" id="KW-1185">Reference proteome</keyword>
<dbReference type="EMBL" id="JAACJL010000058">
    <property type="protein sequence ID" value="KAF4611133.1"/>
    <property type="molecule type" value="Genomic_DNA"/>
</dbReference>
<feature type="transmembrane region" description="Helical" evidence="2">
    <location>
        <begin position="270"/>
        <end position="291"/>
    </location>
</feature>
<evidence type="ECO:0000256" key="1">
    <source>
        <dbReference type="SAM" id="MobiDB-lite"/>
    </source>
</evidence>
<organism evidence="3 4">
    <name type="scientific">Agrocybe pediades</name>
    <dbReference type="NCBI Taxonomy" id="84607"/>
    <lineage>
        <taxon>Eukaryota</taxon>
        <taxon>Fungi</taxon>
        <taxon>Dikarya</taxon>
        <taxon>Basidiomycota</taxon>
        <taxon>Agaricomycotina</taxon>
        <taxon>Agaricomycetes</taxon>
        <taxon>Agaricomycetidae</taxon>
        <taxon>Agaricales</taxon>
        <taxon>Agaricineae</taxon>
        <taxon>Strophariaceae</taxon>
        <taxon>Agrocybe</taxon>
    </lineage>
</organism>
<dbReference type="Proteomes" id="UP000521872">
    <property type="component" value="Unassembled WGS sequence"/>
</dbReference>
<dbReference type="AlphaFoldDB" id="A0A8H4QHQ3"/>
<feature type="transmembrane region" description="Helical" evidence="2">
    <location>
        <begin position="246"/>
        <end position="264"/>
    </location>
</feature>
<name>A0A8H4QHQ3_9AGAR</name>
<evidence type="ECO:0000256" key="2">
    <source>
        <dbReference type="SAM" id="Phobius"/>
    </source>
</evidence>
<sequence length="382" mass="42499">MASNATSLVLNPNTPMAFLPPSLAYQVTISTYILIGSCGVMVWDFVGNLSNDYRLLVDYRVSYPTIIYFISRFGALGYVLASTIFESEFIFSSDVFVYLKKFAVTSAAPTGKCALFEKVIDWLFPVAVPFTSLLFFFRVRAIFDYNRYVVTFFAFMWLAVLAGCLTVTQGVVGAHIGPTDYCLNAKLEEYVSAAAIIPLVNDTIVFLAISARLMANSYADESRVRTFVFGTQMPALSRSLLQDGQVYYLTTVTTNLMTVIMLFVKSVPVTYRTMFTVPNIMLMNVMACRVFRNTKFGLFRESSFSTTDFKSTSPEAKFAQPHQSIPLSLLSTTGQLESPVDVKAHASQSTLGEGSGRSSSRHTKRDLEPLHKYDHSFGDNNV</sequence>
<comment type="caution">
    <text evidence="3">The sequence shown here is derived from an EMBL/GenBank/DDBJ whole genome shotgun (WGS) entry which is preliminary data.</text>
</comment>
<evidence type="ECO:0000313" key="3">
    <source>
        <dbReference type="EMBL" id="KAF4611133.1"/>
    </source>
</evidence>
<keyword evidence="2" id="KW-1133">Transmembrane helix</keyword>
<evidence type="ECO:0000313" key="4">
    <source>
        <dbReference type="Proteomes" id="UP000521872"/>
    </source>
</evidence>
<feature type="region of interest" description="Disordered" evidence="1">
    <location>
        <begin position="341"/>
        <end position="382"/>
    </location>
</feature>
<feature type="transmembrane region" description="Helical" evidence="2">
    <location>
        <begin position="66"/>
        <end position="85"/>
    </location>
</feature>
<keyword evidence="2" id="KW-0472">Membrane</keyword>
<feature type="transmembrane region" description="Helical" evidence="2">
    <location>
        <begin position="23"/>
        <end position="46"/>
    </location>
</feature>
<proteinExistence type="predicted"/>